<feature type="compositionally biased region" description="Polar residues" evidence="1">
    <location>
        <begin position="480"/>
        <end position="496"/>
    </location>
</feature>
<feature type="compositionally biased region" description="Basic and acidic residues" evidence="1">
    <location>
        <begin position="682"/>
        <end position="699"/>
    </location>
</feature>
<evidence type="ECO:0000256" key="1">
    <source>
        <dbReference type="SAM" id="MobiDB-lite"/>
    </source>
</evidence>
<feature type="region of interest" description="Disordered" evidence="1">
    <location>
        <begin position="752"/>
        <end position="771"/>
    </location>
</feature>
<feature type="compositionally biased region" description="Basic and acidic residues" evidence="1">
    <location>
        <begin position="981"/>
        <end position="992"/>
    </location>
</feature>
<feature type="compositionally biased region" description="Basic and acidic residues" evidence="1">
    <location>
        <begin position="1028"/>
        <end position="1047"/>
    </location>
</feature>
<feature type="region of interest" description="Disordered" evidence="1">
    <location>
        <begin position="884"/>
        <end position="1107"/>
    </location>
</feature>
<feature type="region of interest" description="Disordered" evidence="1">
    <location>
        <begin position="444"/>
        <end position="534"/>
    </location>
</feature>
<feature type="compositionally biased region" description="Basic and acidic residues" evidence="1">
    <location>
        <begin position="557"/>
        <end position="599"/>
    </location>
</feature>
<organism evidence="2">
    <name type="scientific">uncultured Caudovirales phage</name>
    <dbReference type="NCBI Taxonomy" id="2100421"/>
    <lineage>
        <taxon>Viruses</taxon>
        <taxon>Duplodnaviria</taxon>
        <taxon>Heunggongvirae</taxon>
        <taxon>Uroviricota</taxon>
        <taxon>Caudoviricetes</taxon>
        <taxon>Peduoviridae</taxon>
        <taxon>Maltschvirus</taxon>
        <taxon>Maltschvirus maltsch</taxon>
    </lineage>
</organism>
<dbReference type="EMBL" id="LR797178">
    <property type="protein sequence ID" value="CAB4191860.1"/>
    <property type="molecule type" value="Genomic_DNA"/>
</dbReference>
<reference evidence="2" key="1">
    <citation type="submission" date="2020-05" db="EMBL/GenBank/DDBJ databases">
        <authorList>
            <person name="Chiriac C."/>
            <person name="Salcher M."/>
            <person name="Ghai R."/>
            <person name="Kavagutti S V."/>
        </authorList>
    </citation>
    <scope>NUCLEOTIDE SEQUENCE</scope>
</reference>
<protein>
    <submittedName>
        <fullName evidence="2">Uncharacterized protein</fullName>
    </submittedName>
</protein>
<sequence>MPEPGFLRAVEVLTNALLTPQEFARHKPAPGQQELRWITIHSHGEGEEGRRIQINTKTGEIEKGFGAGKTMHEAFSPKSEASVASETPTQAEEFKSPFHGDEESRHWYGASNRPIGHVTVPRGFVETKNHDAFRHGAVAYPQPLSDKDQYDYELTPIHGDDAIPELAKKLGGEMDKYASQYADPENDGILDDFLGQEGPRKLLGHVDKDKLKAEFRKQFGQPEEEAAPESQKPDDSILSKYPSLAEPPKQAEMSEMIRAAAGYQLHGMRNEPEDRAAWREHSQHMTKSAIDGWLMKKFGIDSATARAVSNAAGEMNPFTTEGAGTVGGQGVKWNHNSPEPTMEELGDMPWMKSGEAGEKGGLSKEQITKRLDELYAHPGPIGEAQEKLDSAKRDFDFEHQVHQHGGGFVVTKSDWSKGGRSSPISEVFPTKDAANQHYRELREKHLKPHDDAVKSLDSERESLLKQERAITDPAPIDLSPSVNPIQTNRESLSSMRSAMKSRIAELEAKEASETKRLTSEKSRAKGAAKKDAIDDQWRAMKDDLSKQRQAVMQSHLKEIESHPEYQQEKAESSRKAKERQAADRVEDDARASDGDKANWDHIQSNGGYEAARDSLSADIKSLKSRLAKTKDANKWKLESNLASRERDLERVNALNEKFGQKQPAALPPEIAAKYPSLAEGVDAKPEAAKEPWEMTRDQFARQSAAKPASGGFAARANAKIAKPYHRHLVTQAVAEGKPVPPEVLAEYPELADAPEKSTQVSPSPEKSADGLVSDNTLFKRTGQQFEEIQKSLGIKNPKMGKPGADAVRKALASRPGGPVIAELLRLHEDHPDLFQRHGFTSPTEAAVSAIDGKFTKDQLVDASRWAASHESGEISRFMRDHIRAASGTDGRPDSAEHSAASAAGGVDRLSRSHGKEQSKALRNEADELMASSKKPFKPEGIPGEQMGLFDQDAGGQKSLFNVVKPDKKSKKAEPTSSTLEKIGDEHKSRSEESAPLPGQKSIEDQYPSLKGYGEPESEPEDNGWTPENHTKIAADDIGKLRKQDVYRLMENATGPRRAKMADYIRQNRPELAGEVQDSLDDLGGDSTEPEPSKAAESKPSGHAIDPLDIGKHNIAEVLENQKADILKSDPKLSPNAAASLAGARVFNALHGRSEEFRRGIDDRVRKGEEISDDEDAKYMAAGDARKNLHSDIVQHTGYRPMGEVDGHPEANKPLVGGNSQSSESAPKAKAKPAKFEMPTDEQLAGMSPKRHQAGYYLTHLDSALDDLQTARANLAKAKQPQSGYYPSTLKSAEAANKKAERAYKKEFLAAQAAKDKYEEFSRKAPHEELIHHLHEAMNHDGKCCYEKEEGEDDIADHVPADHRHMDKSVHELCRHLGASHPELQAAYENYTAAME</sequence>
<accession>A0A6J5R3H6</accession>
<feature type="compositionally biased region" description="Basic and acidic residues" evidence="1">
    <location>
        <begin position="502"/>
        <end position="534"/>
    </location>
</feature>
<feature type="region of interest" description="Disordered" evidence="1">
    <location>
        <begin position="1202"/>
        <end position="1236"/>
    </location>
</feature>
<gene>
    <name evidence="2" type="ORF">UFOVP1229_176</name>
</gene>
<name>A0A6J5R3H6_9CAUD</name>
<feature type="compositionally biased region" description="Basic and acidic residues" evidence="1">
    <location>
        <begin position="444"/>
        <end position="470"/>
    </location>
</feature>
<evidence type="ECO:0000313" key="2">
    <source>
        <dbReference type="EMBL" id="CAB4191860.1"/>
    </source>
</evidence>
<feature type="compositionally biased region" description="Basic and acidic residues" evidence="1">
    <location>
        <begin position="1059"/>
        <end position="1068"/>
    </location>
</feature>
<feature type="region of interest" description="Disordered" evidence="1">
    <location>
        <begin position="219"/>
        <end position="250"/>
    </location>
</feature>
<proteinExistence type="predicted"/>
<feature type="region of interest" description="Disordered" evidence="1">
    <location>
        <begin position="682"/>
        <end position="708"/>
    </location>
</feature>
<feature type="region of interest" description="Disordered" evidence="1">
    <location>
        <begin position="557"/>
        <end position="606"/>
    </location>
</feature>
<feature type="compositionally biased region" description="Basic and acidic residues" evidence="1">
    <location>
        <begin position="908"/>
        <end position="925"/>
    </location>
</feature>
<feature type="region of interest" description="Disordered" evidence="1">
    <location>
        <begin position="408"/>
        <end position="427"/>
    </location>
</feature>